<keyword evidence="4" id="KW-1133">Transmembrane helix</keyword>
<protein>
    <submittedName>
        <fullName evidence="8">Uncharacterized protein</fullName>
    </submittedName>
</protein>
<dbReference type="PANTHER" id="PTHR21143">
    <property type="entry name" value="INVERTEBRATE GUSTATORY RECEPTOR"/>
    <property type="match status" value="1"/>
</dbReference>
<evidence type="ECO:0000313" key="8">
    <source>
        <dbReference type="EnsemblMetazoa" id="AATE015636-PA.1"/>
    </source>
</evidence>
<dbReference type="VEuPathDB" id="VectorBase:AATE015636"/>
<evidence type="ECO:0000256" key="3">
    <source>
        <dbReference type="ARBA" id="ARBA00022692"/>
    </source>
</evidence>
<proteinExistence type="predicted"/>
<accession>A0A182JCR4</accession>
<dbReference type="AlphaFoldDB" id="A0A182JCR4"/>
<keyword evidence="5" id="KW-0472">Membrane</keyword>
<comment type="subcellular location">
    <subcellularLocation>
        <location evidence="1">Cell membrane</location>
        <topology evidence="1">Multi-pass membrane protein</topology>
    </subcellularLocation>
</comment>
<dbReference type="InterPro" id="IPR013604">
    <property type="entry name" value="7TM_chemorcpt"/>
</dbReference>
<evidence type="ECO:0000256" key="2">
    <source>
        <dbReference type="ARBA" id="ARBA00022475"/>
    </source>
</evidence>
<dbReference type="GO" id="GO:0043025">
    <property type="term" value="C:neuronal cell body"/>
    <property type="evidence" value="ECO:0007669"/>
    <property type="project" value="TreeGrafter"/>
</dbReference>
<keyword evidence="2" id="KW-1003">Cell membrane</keyword>
<dbReference type="EnsemblMetazoa" id="AATE015636-RA">
    <property type="protein sequence ID" value="AATE015636-PA.1"/>
    <property type="gene ID" value="AATE015636"/>
</dbReference>
<dbReference type="GO" id="GO:0030424">
    <property type="term" value="C:axon"/>
    <property type="evidence" value="ECO:0007669"/>
    <property type="project" value="TreeGrafter"/>
</dbReference>
<dbReference type="GO" id="GO:0030425">
    <property type="term" value="C:dendrite"/>
    <property type="evidence" value="ECO:0007669"/>
    <property type="project" value="TreeGrafter"/>
</dbReference>
<dbReference type="Pfam" id="PF08395">
    <property type="entry name" value="7tm_7"/>
    <property type="match status" value="1"/>
</dbReference>
<keyword evidence="3" id="KW-0812">Transmembrane</keyword>
<reference evidence="8" key="1">
    <citation type="submission" date="2022-08" db="UniProtKB">
        <authorList>
            <consortium name="EnsemblMetazoa"/>
        </authorList>
    </citation>
    <scope>IDENTIFICATION</scope>
    <source>
        <strain evidence="8">EBRO</strain>
    </source>
</reference>
<name>A0A182JCR4_ANOAO</name>
<dbReference type="GO" id="GO:0050909">
    <property type="term" value="P:sensory perception of taste"/>
    <property type="evidence" value="ECO:0007669"/>
    <property type="project" value="InterPro"/>
</dbReference>
<evidence type="ECO:0000256" key="6">
    <source>
        <dbReference type="ARBA" id="ARBA00023170"/>
    </source>
</evidence>
<keyword evidence="7" id="KW-0807">Transducer</keyword>
<dbReference type="PANTHER" id="PTHR21143:SF121">
    <property type="entry name" value="GUSTATORY AND ODORANT RECEPTOR 21A"/>
    <property type="match status" value="1"/>
</dbReference>
<evidence type="ECO:0000256" key="1">
    <source>
        <dbReference type="ARBA" id="ARBA00004651"/>
    </source>
</evidence>
<dbReference type="GO" id="GO:0007165">
    <property type="term" value="P:signal transduction"/>
    <property type="evidence" value="ECO:0007669"/>
    <property type="project" value="UniProtKB-KW"/>
</dbReference>
<sequence length="243" mass="28301">MFYTSYILGISRGVYRTLLMVDLNLRPAWMALQLLIPSLILLARINQQIHLMELFGYQMELLVTELDAVFDDDYGDDGHLVGTDEEARCRVGSILQRMENIFGRLQKCLILVNDLFGWSTAAMVVFVFVNITFQFRTRMKPFPVHAQLVDIFYTIMCLFFLCRASSNTTTKVNEMRRHLLKPFYHDSLWEQVHNFIVRIKLQPFEFTANGLYPINYGLFSSTLAASATYIVIMFQFDQNVPEF</sequence>
<organism evidence="8">
    <name type="scientific">Anopheles atroparvus</name>
    <name type="common">European mosquito</name>
    <dbReference type="NCBI Taxonomy" id="41427"/>
    <lineage>
        <taxon>Eukaryota</taxon>
        <taxon>Metazoa</taxon>
        <taxon>Ecdysozoa</taxon>
        <taxon>Arthropoda</taxon>
        <taxon>Hexapoda</taxon>
        <taxon>Insecta</taxon>
        <taxon>Pterygota</taxon>
        <taxon>Neoptera</taxon>
        <taxon>Endopterygota</taxon>
        <taxon>Diptera</taxon>
        <taxon>Nematocera</taxon>
        <taxon>Culicoidea</taxon>
        <taxon>Culicidae</taxon>
        <taxon>Anophelinae</taxon>
        <taxon>Anopheles</taxon>
    </lineage>
</organism>
<keyword evidence="6" id="KW-0675">Receptor</keyword>
<evidence type="ECO:0000256" key="5">
    <source>
        <dbReference type="ARBA" id="ARBA00023136"/>
    </source>
</evidence>
<dbReference type="GO" id="GO:0005886">
    <property type="term" value="C:plasma membrane"/>
    <property type="evidence" value="ECO:0007669"/>
    <property type="project" value="UniProtKB-SubCell"/>
</dbReference>
<evidence type="ECO:0000256" key="4">
    <source>
        <dbReference type="ARBA" id="ARBA00022989"/>
    </source>
</evidence>
<evidence type="ECO:0000256" key="7">
    <source>
        <dbReference type="ARBA" id="ARBA00023224"/>
    </source>
</evidence>